<dbReference type="Proteomes" id="UP000178946">
    <property type="component" value="Unassembled WGS sequence"/>
</dbReference>
<evidence type="ECO:0000313" key="2">
    <source>
        <dbReference type="EMBL" id="OGM90829.1"/>
    </source>
</evidence>
<keyword evidence="1" id="KW-0812">Transmembrane</keyword>
<dbReference type="STRING" id="1802557.A3A20_01075"/>
<dbReference type="SUPFAM" id="SSF55486">
    <property type="entry name" value="Metalloproteases ('zincins'), catalytic domain"/>
    <property type="match status" value="1"/>
</dbReference>
<accession>A0A1F8DS66</accession>
<keyword evidence="1" id="KW-0472">Membrane</keyword>
<organism evidence="2 3">
    <name type="scientific">Candidatus Wolfebacteria bacterium RIFCSPLOWO2_01_FULL_45_19</name>
    <dbReference type="NCBI Taxonomy" id="1802557"/>
    <lineage>
        <taxon>Bacteria</taxon>
        <taxon>Candidatus Wolfeibacteriota</taxon>
    </lineage>
</organism>
<dbReference type="AlphaFoldDB" id="A0A1F8DS66"/>
<feature type="transmembrane region" description="Helical" evidence="1">
    <location>
        <begin position="7"/>
        <end position="28"/>
    </location>
</feature>
<protein>
    <submittedName>
        <fullName evidence="2">Uncharacterized protein</fullName>
    </submittedName>
</protein>
<reference evidence="2 3" key="1">
    <citation type="journal article" date="2016" name="Nat. Commun.">
        <title>Thousands of microbial genomes shed light on interconnected biogeochemical processes in an aquifer system.</title>
        <authorList>
            <person name="Anantharaman K."/>
            <person name="Brown C.T."/>
            <person name="Hug L.A."/>
            <person name="Sharon I."/>
            <person name="Castelle C.J."/>
            <person name="Probst A.J."/>
            <person name="Thomas B.C."/>
            <person name="Singh A."/>
            <person name="Wilkins M.J."/>
            <person name="Karaoz U."/>
            <person name="Brodie E.L."/>
            <person name="Williams K.H."/>
            <person name="Hubbard S.S."/>
            <person name="Banfield J.F."/>
        </authorList>
    </citation>
    <scope>NUCLEOTIDE SEQUENCE [LARGE SCALE GENOMIC DNA]</scope>
</reference>
<evidence type="ECO:0000256" key="1">
    <source>
        <dbReference type="SAM" id="Phobius"/>
    </source>
</evidence>
<comment type="caution">
    <text evidence="2">The sequence shown here is derived from an EMBL/GenBank/DDBJ whole genome shotgun (WGS) entry which is preliminary data.</text>
</comment>
<proteinExistence type="predicted"/>
<evidence type="ECO:0000313" key="3">
    <source>
        <dbReference type="Proteomes" id="UP000178946"/>
    </source>
</evidence>
<gene>
    <name evidence="2" type="ORF">A3A20_01075</name>
</gene>
<dbReference type="EMBL" id="MGIR01000007">
    <property type="protein sequence ID" value="OGM90829.1"/>
    <property type="molecule type" value="Genomic_DNA"/>
</dbReference>
<name>A0A1F8DS66_9BACT</name>
<keyword evidence="1" id="KW-1133">Transmembrane helix</keyword>
<sequence>MILNSRYFWIIGAALVSVMFGTALYYFYISSEKNGFVSDVDEIRPHLYGFPEVDISKTRIKAVYAVPKNKTDFVYADWKSVLEEALGKSKKFHGIQFRGKSALNYDVYPDPVFLLNEAPFYDSNETNFGNPRALINIGEEIEKRIFQEDGDLYSGEFSEFKTGEYSVLTILYEGVGAAGGIIQESEFETPEEIAASIGLDMRHIFVVDIKSVDGFSLLSRSFLTEQETKFYGESLFYHEFAHVLGFPDQYDRYDIMGAGRLKPIEQAYLDRHLLQGVGVIMQ</sequence>